<dbReference type="SMART" id="SM00267">
    <property type="entry name" value="GGDEF"/>
    <property type="match status" value="1"/>
</dbReference>
<dbReference type="Gene3D" id="3.30.70.270">
    <property type="match status" value="1"/>
</dbReference>
<feature type="domain" description="PAC" evidence="6">
    <location>
        <begin position="182"/>
        <end position="233"/>
    </location>
</feature>
<name>A0ABW0RPP1_9GAMM</name>
<evidence type="ECO:0000259" key="6">
    <source>
        <dbReference type="PROSITE" id="PS50113"/>
    </source>
</evidence>
<dbReference type="CDD" id="cd01949">
    <property type="entry name" value="GGDEF"/>
    <property type="match status" value="1"/>
</dbReference>
<dbReference type="InterPro" id="IPR035965">
    <property type="entry name" value="PAS-like_dom_sf"/>
</dbReference>
<evidence type="ECO:0000256" key="3">
    <source>
        <dbReference type="SAM" id="MobiDB-lite"/>
    </source>
</evidence>
<evidence type="ECO:0000259" key="7">
    <source>
        <dbReference type="PROSITE" id="PS50887"/>
    </source>
</evidence>
<dbReference type="PANTHER" id="PTHR45138:SF9">
    <property type="entry name" value="DIGUANYLATE CYCLASE DGCM-RELATED"/>
    <property type="match status" value="1"/>
</dbReference>
<feature type="transmembrane region" description="Helical" evidence="4">
    <location>
        <begin position="21"/>
        <end position="41"/>
    </location>
</feature>
<evidence type="ECO:0000256" key="1">
    <source>
        <dbReference type="ARBA" id="ARBA00012528"/>
    </source>
</evidence>
<organism evidence="8 9">
    <name type="scientific">Marinobacter koreensis</name>
    <dbReference type="NCBI Taxonomy" id="335974"/>
    <lineage>
        <taxon>Bacteria</taxon>
        <taxon>Pseudomonadati</taxon>
        <taxon>Pseudomonadota</taxon>
        <taxon>Gammaproteobacteria</taxon>
        <taxon>Pseudomonadales</taxon>
        <taxon>Marinobacteraceae</taxon>
        <taxon>Marinobacter</taxon>
    </lineage>
</organism>
<keyword evidence="4" id="KW-1133">Transmembrane helix</keyword>
<comment type="catalytic activity">
    <reaction evidence="2">
        <text>2 GTP = 3',3'-c-di-GMP + 2 diphosphate</text>
        <dbReference type="Rhea" id="RHEA:24898"/>
        <dbReference type="ChEBI" id="CHEBI:33019"/>
        <dbReference type="ChEBI" id="CHEBI:37565"/>
        <dbReference type="ChEBI" id="CHEBI:58805"/>
        <dbReference type="EC" id="2.7.7.65"/>
    </reaction>
</comment>
<keyword evidence="8" id="KW-0548">Nucleotidyltransferase</keyword>
<feature type="domain" description="GGDEF" evidence="7">
    <location>
        <begin position="265"/>
        <end position="399"/>
    </location>
</feature>
<dbReference type="PROSITE" id="PS50887">
    <property type="entry name" value="GGDEF"/>
    <property type="match status" value="1"/>
</dbReference>
<keyword evidence="9" id="KW-1185">Reference proteome</keyword>
<protein>
    <recommendedName>
        <fullName evidence="1">diguanylate cyclase</fullName>
        <ecNumber evidence="1">2.7.7.65</ecNumber>
    </recommendedName>
</protein>
<evidence type="ECO:0000259" key="5">
    <source>
        <dbReference type="PROSITE" id="PS50112"/>
    </source>
</evidence>
<dbReference type="PROSITE" id="PS50113">
    <property type="entry name" value="PAC"/>
    <property type="match status" value="1"/>
</dbReference>
<dbReference type="InterPro" id="IPR013655">
    <property type="entry name" value="PAS_fold_3"/>
</dbReference>
<evidence type="ECO:0000313" key="8">
    <source>
        <dbReference type="EMBL" id="MFC5546418.1"/>
    </source>
</evidence>
<dbReference type="NCBIfam" id="TIGR00229">
    <property type="entry name" value="sensory_box"/>
    <property type="match status" value="1"/>
</dbReference>
<keyword evidence="8" id="KW-0808">Transferase</keyword>
<feature type="domain" description="PAS" evidence="5">
    <location>
        <begin position="103"/>
        <end position="179"/>
    </location>
</feature>
<dbReference type="InterPro" id="IPR029787">
    <property type="entry name" value="Nucleotide_cyclase"/>
</dbReference>
<dbReference type="InterPro" id="IPR001610">
    <property type="entry name" value="PAC"/>
</dbReference>
<gene>
    <name evidence="8" type="ORF">ACFPQA_15245</name>
</gene>
<evidence type="ECO:0000256" key="4">
    <source>
        <dbReference type="SAM" id="Phobius"/>
    </source>
</evidence>
<dbReference type="RefSeq" id="WP_248158343.1">
    <property type="nucleotide sequence ID" value="NZ_JAKZAJ010000004.1"/>
</dbReference>
<dbReference type="Proteomes" id="UP001596055">
    <property type="component" value="Unassembled WGS sequence"/>
</dbReference>
<keyword evidence="4" id="KW-0472">Membrane</keyword>
<dbReference type="EMBL" id="JBHSNL010000006">
    <property type="protein sequence ID" value="MFC5546418.1"/>
    <property type="molecule type" value="Genomic_DNA"/>
</dbReference>
<dbReference type="CDD" id="cd00130">
    <property type="entry name" value="PAS"/>
    <property type="match status" value="1"/>
</dbReference>
<dbReference type="GO" id="GO:0052621">
    <property type="term" value="F:diguanylate cyclase activity"/>
    <property type="evidence" value="ECO:0007669"/>
    <property type="project" value="UniProtKB-EC"/>
</dbReference>
<evidence type="ECO:0000256" key="2">
    <source>
        <dbReference type="ARBA" id="ARBA00034247"/>
    </source>
</evidence>
<dbReference type="Gene3D" id="3.30.450.20">
    <property type="entry name" value="PAS domain"/>
    <property type="match status" value="1"/>
</dbReference>
<dbReference type="Pfam" id="PF00990">
    <property type="entry name" value="GGDEF"/>
    <property type="match status" value="1"/>
</dbReference>
<keyword evidence="4" id="KW-0812">Transmembrane</keyword>
<feature type="region of interest" description="Disordered" evidence="3">
    <location>
        <begin position="400"/>
        <end position="420"/>
    </location>
</feature>
<sequence>MASFDVDRRRKRRLDDESGPVRRALWAVLVYILFGTAWIAFSDRLVEHWFPASNVLTVVQTWKGFLFVLLTGAVLFAVTLRQLNKDRKLLRLQHNQRLALRKRERQLSILMDNLPGMAYRCRFDQYWTMLFVSQGCERLTGYLPEELVNNRSIPFADLIASDDINETLTADVQDALEKGEPFSLEYPLIRKDGREIWVWERGRGVEDDGGELVLEGIVLDISDRKALEDELEELAIRDPLTGLFNRRETTRLLDEEVQRARRYGRSMAVLWIDFDHFKEINDTHGHAAGDRVLISTSQLLSESVRSVDIVGRFGGEEFVIILPEMDVPEAQETAERLRQKVGGTRILLDNGDSVGLTISVGVAVYPEHGINPERLCAAADKAMYTAKTEGRNRVVMALRPMSSEETPDTLEPSASNNDKR</sequence>
<dbReference type="PROSITE" id="PS50112">
    <property type="entry name" value="PAS"/>
    <property type="match status" value="1"/>
</dbReference>
<dbReference type="SMART" id="SM00091">
    <property type="entry name" value="PAS"/>
    <property type="match status" value="1"/>
</dbReference>
<dbReference type="NCBIfam" id="TIGR00254">
    <property type="entry name" value="GGDEF"/>
    <property type="match status" value="1"/>
</dbReference>
<dbReference type="SUPFAM" id="SSF55785">
    <property type="entry name" value="PYP-like sensor domain (PAS domain)"/>
    <property type="match status" value="1"/>
</dbReference>
<dbReference type="PANTHER" id="PTHR45138">
    <property type="entry name" value="REGULATORY COMPONENTS OF SENSORY TRANSDUCTION SYSTEM"/>
    <property type="match status" value="1"/>
</dbReference>
<proteinExistence type="predicted"/>
<evidence type="ECO:0000313" key="9">
    <source>
        <dbReference type="Proteomes" id="UP001596055"/>
    </source>
</evidence>
<feature type="transmembrane region" description="Helical" evidence="4">
    <location>
        <begin position="61"/>
        <end position="80"/>
    </location>
</feature>
<dbReference type="InterPro" id="IPR000014">
    <property type="entry name" value="PAS"/>
</dbReference>
<accession>A0ABW0RPP1</accession>
<dbReference type="InterPro" id="IPR050469">
    <property type="entry name" value="Diguanylate_Cyclase"/>
</dbReference>
<dbReference type="InterPro" id="IPR000160">
    <property type="entry name" value="GGDEF_dom"/>
</dbReference>
<reference evidence="9" key="1">
    <citation type="journal article" date="2019" name="Int. J. Syst. Evol. Microbiol.">
        <title>The Global Catalogue of Microorganisms (GCM) 10K type strain sequencing project: providing services to taxonomists for standard genome sequencing and annotation.</title>
        <authorList>
            <consortium name="The Broad Institute Genomics Platform"/>
            <consortium name="The Broad Institute Genome Sequencing Center for Infectious Disease"/>
            <person name="Wu L."/>
            <person name="Ma J."/>
        </authorList>
    </citation>
    <scope>NUCLEOTIDE SEQUENCE [LARGE SCALE GENOMIC DNA]</scope>
    <source>
        <strain evidence="9">CGMCC 4.1799</strain>
    </source>
</reference>
<dbReference type="InterPro" id="IPR043128">
    <property type="entry name" value="Rev_trsase/Diguanyl_cyclase"/>
</dbReference>
<comment type="caution">
    <text evidence="8">The sequence shown here is derived from an EMBL/GenBank/DDBJ whole genome shotgun (WGS) entry which is preliminary data.</text>
</comment>
<dbReference type="SUPFAM" id="SSF55073">
    <property type="entry name" value="Nucleotide cyclase"/>
    <property type="match status" value="1"/>
</dbReference>
<dbReference type="EC" id="2.7.7.65" evidence="1"/>
<dbReference type="InterPro" id="IPR000700">
    <property type="entry name" value="PAS-assoc_C"/>
</dbReference>
<dbReference type="SMART" id="SM00086">
    <property type="entry name" value="PAC"/>
    <property type="match status" value="1"/>
</dbReference>
<dbReference type="Pfam" id="PF08447">
    <property type="entry name" value="PAS_3"/>
    <property type="match status" value="1"/>
</dbReference>